<dbReference type="KEGG" id="fri:FraEuI1c_2032"/>
<name>E3IV62_PSEI1</name>
<evidence type="ECO:0000259" key="2">
    <source>
        <dbReference type="Pfam" id="PF04909"/>
    </source>
</evidence>
<keyword evidence="4" id="KW-1185">Reference proteome</keyword>
<dbReference type="InterPro" id="IPR032466">
    <property type="entry name" value="Metal_Hydrolase"/>
</dbReference>
<proteinExistence type="predicted"/>
<sequence>MSRAIEFPVFDADNHMYETTDAFTRYLPAEYSGLVKYVQVNGRTKIALRGQISEYIPNPTFNVVAPPGAQELEFRLKNPSSKTKAGDIEVLPPPRYVPSVPAYFNPADRLELMNELSIDRAMMWPTLASLLEERLADDPEATVIVVRALNQWMHEHWTFDFENRIFPTPIITLPILDEALRELDWVLERGARAILVRPAPVPGYNGTRRSFALPEFDPFWKRVEEAGVVVGMHASDDGFQRYLNEWEGAAAEFLPFKSKRSGFAELVMSEHRVIKDVIASIIGHGLTSRFPGLRFLPVENGSSWVRPLVTQLEKLYARTPGLFDEDPMVAWHRCVYVHPFHEEDVVGLVKVLGADNVVFGSDYPHPEGLFDPVTFIDELDSLTAEEQRKIMGGNLSSIMGVDPAEKVL</sequence>
<protein>
    <submittedName>
        <fullName evidence="3">Amidohydrolase 2</fullName>
    </submittedName>
</protein>
<dbReference type="GO" id="GO:0005737">
    <property type="term" value="C:cytoplasm"/>
    <property type="evidence" value="ECO:0007669"/>
    <property type="project" value="TreeGrafter"/>
</dbReference>
<dbReference type="PANTHER" id="PTHR21240:SF28">
    <property type="entry name" value="ISO-OROTATE DECARBOXYLASE (EUROFUNG)"/>
    <property type="match status" value="1"/>
</dbReference>
<dbReference type="eggNOG" id="COG2159">
    <property type="taxonomic scope" value="Bacteria"/>
</dbReference>
<dbReference type="GO" id="GO:0016831">
    <property type="term" value="F:carboxy-lyase activity"/>
    <property type="evidence" value="ECO:0007669"/>
    <property type="project" value="InterPro"/>
</dbReference>
<dbReference type="AlphaFoldDB" id="E3IV62"/>
<dbReference type="InParanoid" id="E3IV62"/>
<feature type="domain" description="Amidohydrolase-related" evidence="2">
    <location>
        <begin position="101"/>
        <end position="394"/>
    </location>
</feature>
<dbReference type="Proteomes" id="UP000002484">
    <property type="component" value="Chromosome"/>
</dbReference>
<evidence type="ECO:0000313" key="3">
    <source>
        <dbReference type="EMBL" id="ADP80082.1"/>
    </source>
</evidence>
<evidence type="ECO:0000313" key="4">
    <source>
        <dbReference type="Proteomes" id="UP000002484"/>
    </source>
</evidence>
<dbReference type="GO" id="GO:0016787">
    <property type="term" value="F:hydrolase activity"/>
    <property type="evidence" value="ECO:0007669"/>
    <property type="project" value="UniProtKB-KW"/>
</dbReference>
<dbReference type="InterPro" id="IPR032465">
    <property type="entry name" value="ACMSD"/>
</dbReference>
<reference evidence="3 4" key="1">
    <citation type="submission" date="2010-10" db="EMBL/GenBank/DDBJ databases">
        <title>Complete sequence of Frankia sp. EuI1c.</title>
        <authorList>
            <consortium name="US DOE Joint Genome Institute"/>
            <person name="Lucas S."/>
            <person name="Copeland A."/>
            <person name="Lapidus A."/>
            <person name="Cheng J.-F."/>
            <person name="Bruce D."/>
            <person name="Goodwin L."/>
            <person name="Pitluck S."/>
            <person name="Chertkov O."/>
            <person name="Detter J.C."/>
            <person name="Han C."/>
            <person name="Tapia R."/>
            <person name="Land M."/>
            <person name="Hauser L."/>
            <person name="Jeffries C."/>
            <person name="Kyrpides N."/>
            <person name="Ivanova N."/>
            <person name="Mikhailova N."/>
            <person name="Beauchemin N."/>
            <person name="Sen A."/>
            <person name="Sur S.A."/>
            <person name="Gtari M."/>
            <person name="Wall L."/>
            <person name="Tisa L."/>
            <person name="Woyke T."/>
        </authorList>
    </citation>
    <scope>NUCLEOTIDE SEQUENCE [LARGE SCALE GENOMIC DNA]</scope>
    <source>
        <strain evidence="4">DSM 45817 / CECT 9037 / EuI1c</strain>
    </source>
</reference>
<accession>E3IV62</accession>
<dbReference type="Gene3D" id="3.20.20.140">
    <property type="entry name" value="Metal-dependent hydrolases"/>
    <property type="match status" value="1"/>
</dbReference>
<gene>
    <name evidence="3" type="ordered locus">FraEuI1c_2032</name>
</gene>
<dbReference type="Pfam" id="PF04909">
    <property type="entry name" value="Amidohydro_2"/>
    <property type="match status" value="1"/>
</dbReference>
<evidence type="ECO:0000256" key="1">
    <source>
        <dbReference type="ARBA" id="ARBA00023239"/>
    </source>
</evidence>
<keyword evidence="1" id="KW-0456">Lyase</keyword>
<dbReference type="STRING" id="298654.FraEuI1c_2032"/>
<dbReference type="HOGENOM" id="CLU_039329_0_0_11"/>
<dbReference type="EMBL" id="CP002299">
    <property type="protein sequence ID" value="ADP80082.1"/>
    <property type="molecule type" value="Genomic_DNA"/>
</dbReference>
<organism evidence="3 4">
    <name type="scientific">Pseudofrankia inefficax (strain DSM 45817 / CECT 9037 / DDB 130130 / EuI1c)</name>
    <name type="common">Frankia inefficax</name>
    <dbReference type="NCBI Taxonomy" id="298654"/>
    <lineage>
        <taxon>Bacteria</taxon>
        <taxon>Bacillati</taxon>
        <taxon>Actinomycetota</taxon>
        <taxon>Actinomycetes</taxon>
        <taxon>Frankiales</taxon>
        <taxon>Frankiaceae</taxon>
        <taxon>Pseudofrankia</taxon>
    </lineage>
</organism>
<dbReference type="PANTHER" id="PTHR21240">
    <property type="entry name" value="2-AMINO-3-CARBOXYLMUCONATE-6-SEMIALDEHYDE DECARBOXYLASE"/>
    <property type="match status" value="1"/>
</dbReference>
<dbReference type="InterPro" id="IPR006680">
    <property type="entry name" value="Amidohydro-rel"/>
</dbReference>
<dbReference type="SUPFAM" id="SSF51556">
    <property type="entry name" value="Metallo-dependent hydrolases"/>
    <property type="match status" value="1"/>
</dbReference>
<keyword evidence="3" id="KW-0378">Hydrolase</keyword>
<dbReference type="GO" id="GO:0019748">
    <property type="term" value="P:secondary metabolic process"/>
    <property type="evidence" value="ECO:0007669"/>
    <property type="project" value="TreeGrafter"/>
</dbReference>